<proteinExistence type="predicted"/>
<accession>A0A4P9XAJ3</accession>
<gene>
    <name evidence="3" type="ORF">CXG81DRAFT_24995</name>
</gene>
<protein>
    <submittedName>
        <fullName evidence="3">Uncharacterized protein</fullName>
    </submittedName>
</protein>
<feature type="compositionally biased region" description="Acidic residues" evidence="1">
    <location>
        <begin position="228"/>
        <end position="247"/>
    </location>
</feature>
<evidence type="ECO:0000313" key="3">
    <source>
        <dbReference type="EMBL" id="RKP02377.1"/>
    </source>
</evidence>
<feature type="region of interest" description="Disordered" evidence="1">
    <location>
        <begin position="644"/>
        <end position="669"/>
    </location>
</feature>
<keyword evidence="2" id="KW-1133">Transmembrane helix</keyword>
<organism evidence="3 4">
    <name type="scientific">Caulochytrium protostelioides</name>
    <dbReference type="NCBI Taxonomy" id="1555241"/>
    <lineage>
        <taxon>Eukaryota</taxon>
        <taxon>Fungi</taxon>
        <taxon>Fungi incertae sedis</taxon>
        <taxon>Chytridiomycota</taxon>
        <taxon>Chytridiomycota incertae sedis</taxon>
        <taxon>Chytridiomycetes</taxon>
        <taxon>Caulochytriales</taxon>
        <taxon>Caulochytriaceae</taxon>
        <taxon>Caulochytrium</taxon>
    </lineage>
</organism>
<feature type="compositionally biased region" description="Low complexity" evidence="1">
    <location>
        <begin position="338"/>
        <end position="375"/>
    </location>
</feature>
<reference evidence="4" key="1">
    <citation type="journal article" date="2018" name="Nat. Microbiol.">
        <title>Leveraging single-cell genomics to expand the fungal tree of life.</title>
        <authorList>
            <person name="Ahrendt S.R."/>
            <person name="Quandt C.A."/>
            <person name="Ciobanu D."/>
            <person name="Clum A."/>
            <person name="Salamov A."/>
            <person name="Andreopoulos B."/>
            <person name="Cheng J.F."/>
            <person name="Woyke T."/>
            <person name="Pelin A."/>
            <person name="Henrissat B."/>
            <person name="Reynolds N.K."/>
            <person name="Benny G.L."/>
            <person name="Smith M.E."/>
            <person name="James T.Y."/>
            <person name="Grigoriev I.V."/>
        </authorList>
    </citation>
    <scope>NUCLEOTIDE SEQUENCE [LARGE SCALE GENOMIC DNA]</scope>
    <source>
        <strain evidence="4">ATCC 52028</strain>
    </source>
</reference>
<feature type="transmembrane region" description="Helical" evidence="2">
    <location>
        <begin position="1098"/>
        <end position="1120"/>
    </location>
</feature>
<name>A0A4P9XAJ3_9FUNG</name>
<keyword evidence="2" id="KW-0472">Membrane</keyword>
<dbReference type="Proteomes" id="UP000274922">
    <property type="component" value="Unassembled WGS sequence"/>
</dbReference>
<feature type="region of interest" description="Disordered" evidence="1">
    <location>
        <begin position="334"/>
        <end position="375"/>
    </location>
</feature>
<feature type="region of interest" description="Disordered" evidence="1">
    <location>
        <begin position="411"/>
        <end position="434"/>
    </location>
</feature>
<keyword evidence="4" id="KW-1185">Reference proteome</keyword>
<feature type="region of interest" description="Disordered" evidence="1">
    <location>
        <begin position="220"/>
        <end position="264"/>
    </location>
</feature>
<evidence type="ECO:0000256" key="2">
    <source>
        <dbReference type="SAM" id="Phobius"/>
    </source>
</evidence>
<feature type="transmembrane region" description="Helical" evidence="2">
    <location>
        <begin position="1068"/>
        <end position="1092"/>
    </location>
</feature>
<dbReference type="EMBL" id="ML014145">
    <property type="protein sequence ID" value="RKP02377.1"/>
    <property type="molecule type" value="Genomic_DNA"/>
</dbReference>
<feature type="region of interest" description="Disordered" evidence="1">
    <location>
        <begin position="82"/>
        <end position="103"/>
    </location>
</feature>
<evidence type="ECO:0000256" key="1">
    <source>
        <dbReference type="SAM" id="MobiDB-lite"/>
    </source>
</evidence>
<dbReference type="AlphaFoldDB" id="A0A4P9XAJ3"/>
<sequence length="1164" mass="127720">MRHRLLDAGASPPPVGAYPADGAQIAGGSASDDFILARRWVMDLPRVPPWGAEPPRRRPRQFGAPDAALISAAVAAAAAPVAPGRPPRRLPFRHGGSGVGSGALSSRMPLLLPLLLLAMLCVMTCTPLGGFPVAAALPAPRPSPTPLPESPAEIANDFRSPHGLQAQVVLGDDLTRGVHDGPALPHQSLAHHVVLTLTGSIEQASLHYRAAAAAKSEATAASGSDADAGADADEDFPAWHDDPDDDAQTAAGGDSGGGLDGSQPVALPYAPLELRASFRTPMLIERGTRRFERHELLPETSFYLTTNQAGRASFSLPLEAGTPRLYVRYAPDALPADTGTETDAQAPTTTAPGTPAATPSGSERPRASPASAQATAAPWHVVETSAFLCHAIANTDGRALLAFKQHPRAARASSLTSPISPVPPTLPSPDEEETDRRIVADWTRFQQALQVLHRQRRDGGMDAEAAAAERQIRYHPLTDHVQLHLQYSDPTPDLHHTAEHAEHAQATYHDDAGQALSLLHSRATARWSWHNWLPRPLIAEWLEEKIINLWFAICHWFSEWHMYLQGWVRSIRRHLHWDPVLRVTQYLGFYFRILAPVGFRGLHILRQRAHTWGQDMLDGLDQTALSLSKRFVGRDVSLMGMHQDVDQTTRHARKPPADARGSANGDASAPAAPFGLADMHINGTADAQTHVMQDRILNNLDKVRPANQSLWRSLVGRIADMGKRAVAIITEHLGEDVSERMRPQLRAFHRAAGLSPKGFLQRSLLSLMDAMRALFAGFTAVFSTLYEELTSIMPLFWGIALDFMTMPLKIGFLKQWYFDFVADVTNRYDVVAKTGFRHLGLRYSDRPVGMDCTFLDLLGVLGSSITTWSYMAYNNGAEPFSYTDLQVMSTVTRNELILHTWNQDPRTASGGDTDIETWRLGLYDWMPRGSLTIMESLFTWTFGLPMLLSGGSPGEPGPMTIVPQMFNSLADVLTLISEYPMTQLFTTNTTLLDASQDNPDPRFLGYWAAKAGAMIVQLVRPLMGRRFNAHPGYAISQLVVVGVPMTVYSTRITWDTGKDIARTDKPRLFVWMLMWFDILIEYAHLVIAFLPVSDDQQAKLWMIVSQIGLVSWNVQTHIFMKCRIVGMLSSSWQGSAPSHVRTIPLQLSAANPISVANSHGPVPS</sequence>
<keyword evidence="2" id="KW-0812">Transmembrane</keyword>
<evidence type="ECO:0000313" key="4">
    <source>
        <dbReference type="Proteomes" id="UP000274922"/>
    </source>
</evidence>